<evidence type="ECO:0000313" key="2">
    <source>
        <dbReference type="Proteomes" id="UP000011115"/>
    </source>
</evidence>
<dbReference type="Gramene" id="PGSC0003DMT400057579">
    <property type="protein sequence ID" value="PGSC0003DMT400057579"/>
    <property type="gene ID" value="PGSC0003DMG400022357"/>
</dbReference>
<sequence length="67" mass="7886">MKIIPLEHNILGYTLHKGFQLRGHHMNVIPLEHIILGYMLHLVPDTTDCGNCMKFRNTEYDCLFLIY</sequence>
<dbReference type="AlphaFoldDB" id="M1C1B3"/>
<organism evidence="1 2">
    <name type="scientific">Solanum tuberosum</name>
    <name type="common">Potato</name>
    <dbReference type="NCBI Taxonomy" id="4113"/>
    <lineage>
        <taxon>Eukaryota</taxon>
        <taxon>Viridiplantae</taxon>
        <taxon>Streptophyta</taxon>
        <taxon>Embryophyta</taxon>
        <taxon>Tracheophyta</taxon>
        <taxon>Spermatophyta</taxon>
        <taxon>Magnoliopsida</taxon>
        <taxon>eudicotyledons</taxon>
        <taxon>Gunneridae</taxon>
        <taxon>Pentapetalae</taxon>
        <taxon>asterids</taxon>
        <taxon>lamiids</taxon>
        <taxon>Solanales</taxon>
        <taxon>Solanaceae</taxon>
        <taxon>Solanoideae</taxon>
        <taxon>Solaneae</taxon>
        <taxon>Solanum</taxon>
    </lineage>
</organism>
<dbReference type="HOGENOM" id="CLU_2817421_0_0_1"/>
<proteinExistence type="predicted"/>
<evidence type="ECO:0000313" key="1">
    <source>
        <dbReference type="EnsemblPlants" id="PGSC0003DMT400057579"/>
    </source>
</evidence>
<dbReference type="ExpressionAtlas" id="M1C1B3">
    <property type="expression patterns" value="baseline"/>
</dbReference>
<keyword evidence="2" id="KW-1185">Reference proteome</keyword>
<reference evidence="1" key="2">
    <citation type="submission" date="2015-06" db="UniProtKB">
        <authorList>
            <consortium name="EnsemblPlants"/>
        </authorList>
    </citation>
    <scope>IDENTIFICATION</scope>
    <source>
        <strain evidence="1">DM1-3 516 R44</strain>
    </source>
</reference>
<dbReference type="Proteomes" id="UP000011115">
    <property type="component" value="Unassembled WGS sequence"/>
</dbReference>
<name>M1C1B3_SOLTU</name>
<protein>
    <submittedName>
        <fullName evidence="1">Heterogeneous nuclear ribonucleoprotein U 1</fullName>
    </submittedName>
</protein>
<accession>M1C1B3</accession>
<dbReference type="EnsemblPlants" id="PGSC0003DMT400057579">
    <property type="protein sequence ID" value="PGSC0003DMT400057579"/>
    <property type="gene ID" value="PGSC0003DMG400022357"/>
</dbReference>
<reference evidence="2" key="1">
    <citation type="journal article" date="2011" name="Nature">
        <title>Genome sequence and analysis of the tuber crop potato.</title>
        <authorList>
            <consortium name="The Potato Genome Sequencing Consortium"/>
        </authorList>
    </citation>
    <scope>NUCLEOTIDE SEQUENCE [LARGE SCALE GENOMIC DNA]</scope>
    <source>
        <strain evidence="2">cv. DM1-3 516 R44</strain>
    </source>
</reference>